<dbReference type="InterPro" id="IPR018490">
    <property type="entry name" value="cNMP-bd_dom_sf"/>
</dbReference>
<dbReference type="PANTHER" id="PTHR24567">
    <property type="entry name" value="CRP FAMILY TRANSCRIPTIONAL REGULATORY PROTEIN"/>
    <property type="match status" value="1"/>
</dbReference>
<dbReference type="GO" id="GO:0003700">
    <property type="term" value="F:DNA-binding transcription factor activity"/>
    <property type="evidence" value="ECO:0007669"/>
    <property type="project" value="TreeGrafter"/>
</dbReference>
<dbReference type="SMART" id="SM00100">
    <property type="entry name" value="cNMP"/>
    <property type="match status" value="1"/>
</dbReference>
<dbReference type="SUPFAM" id="SSF51206">
    <property type="entry name" value="cAMP-binding domain-like"/>
    <property type="match status" value="1"/>
</dbReference>
<dbReference type="RefSeq" id="WP_092055576.1">
    <property type="nucleotide sequence ID" value="NZ_FOJJ01000012.1"/>
</dbReference>
<name>A0A550JIQ8_9BACT</name>
<protein>
    <submittedName>
        <fullName evidence="2">Cyclic nucleotide-binding domain-containing protein</fullName>
    </submittedName>
</protein>
<reference evidence="2 3" key="1">
    <citation type="submission" date="2019-07" db="EMBL/GenBank/DDBJ databases">
        <title>Insights of Desulfuromonas acetexigens electromicrobiology.</title>
        <authorList>
            <person name="Katuri K."/>
            <person name="Sapireddy V."/>
            <person name="Shaw D.R."/>
            <person name="Saikaly P."/>
        </authorList>
    </citation>
    <scope>NUCLEOTIDE SEQUENCE [LARGE SCALE GENOMIC DNA]</scope>
    <source>
        <strain evidence="2 3">2873</strain>
    </source>
</reference>
<feature type="domain" description="Cyclic nucleotide-binding" evidence="1">
    <location>
        <begin position="12"/>
        <end position="122"/>
    </location>
</feature>
<dbReference type="EMBL" id="VJVV01000002">
    <property type="protein sequence ID" value="TRO83107.1"/>
    <property type="molecule type" value="Genomic_DNA"/>
</dbReference>
<evidence type="ECO:0000259" key="1">
    <source>
        <dbReference type="PROSITE" id="PS50042"/>
    </source>
</evidence>
<dbReference type="OrthoDB" id="5401860at2"/>
<dbReference type="Pfam" id="PF00027">
    <property type="entry name" value="cNMP_binding"/>
    <property type="match status" value="1"/>
</dbReference>
<dbReference type="Gene3D" id="2.60.120.10">
    <property type="entry name" value="Jelly Rolls"/>
    <property type="match status" value="1"/>
</dbReference>
<gene>
    <name evidence="2" type="ORF">FL622_03220</name>
</gene>
<proteinExistence type="predicted"/>
<dbReference type="AlphaFoldDB" id="A0A550JIQ8"/>
<accession>A0A550JIQ8</accession>
<dbReference type="CDD" id="cd00038">
    <property type="entry name" value="CAP_ED"/>
    <property type="match status" value="1"/>
</dbReference>
<dbReference type="InterPro" id="IPR014710">
    <property type="entry name" value="RmlC-like_jellyroll"/>
</dbReference>
<evidence type="ECO:0000313" key="2">
    <source>
        <dbReference type="EMBL" id="TRO83107.1"/>
    </source>
</evidence>
<sequence>MPVAGLRNRFPFFQSLQTDEVEQFLSYCRRLRAEAGTNLWQEGDADNFAAFILDGKLGIKKRTEFGGSQVIVGLYAPGSVVGELCLLTSNPRSVTAEVIETADLLLLHSQNFEEMLGNHSQLGIALLRHIFVTTARRLTKSYERIASVF</sequence>
<dbReference type="InterPro" id="IPR000595">
    <property type="entry name" value="cNMP-bd_dom"/>
</dbReference>
<dbReference type="InterPro" id="IPR050397">
    <property type="entry name" value="Env_Response_Regulators"/>
</dbReference>
<dbReference type="PROSITE" id="PS50042">
    <property type="entry name" value="CNMP_BINDING_3"/>
    <property type="match status" value="1"/>
</dbReference>
<organism evidence="2 3">
    <name type="scientific">Trichloromonas acetexigens</name>
    <dbReference type="NCBI Taxonomy" id="38815"/>
    <lineage>
        <taxon>Bacteria</taxon>
        <taxon>Pseudomonadati</taxon>
        <taxon>Thermodesulfobacteriota</taxon>
        <taxon>Desulfuromonadia</taxon>
        <taxon>Desulfuromonadales</taxon>
        <taxon>Trichloromonadaceae</taxon>
        <taxon>Trichloromonas</taxon>
    </lineage>
</organism>
<dbReference type="GO" id="GO:0005829">
    <property type="term" value="C:cytosol"/>
    <property type="evidence" value="ECO:0007669"/>
    <property type="project" value="TreeGrafter"/>
</dbReference>
<keyword evidence="3" id="KW-1185">Reference proteome</keyword>
<evidence type="ECO:0000313" key="3">
    <source>
        <dbReference type="Proteomes" id="UP000317155"/>
    </source>
</evidence>
<dbReference type="Proteomes" id="UP000317155">
    <property type="component" value="Unassembled WGS sequence"/>
</dbReference>
<comment type="caution">
    <text evidence="2">The sequence shown here is derived from an EMBL/GenBank/DDBJ whole genome shotgun (WGS) entry which is preliminary data.</text>
</comment>
<dbReference type="PANTHER" id="PTHR24567:SF74">
    <property type="entry name" value="HTH-TYPE TRANSCRIPTIONAL REGULATOR ARCR"/>
    <property type="match status" value="1"/>
</dbReference>